<dbReference type="Proteomes" id="UP000266841">
    <property type="component" value="Unassembled WGS sequence"/>
</dbReference>
<comment type="caution">
    <text evidence="1">The sequence shown here is derived from an EMBL/GenBank/DDBJ whole genome shotgun (WGS) entry which is preliminary data.</text>
</comment>
<keyword evidence="2" id="KW-1185">Reference proteome</keyword>
<dbReference type="EMBL" id="AGNL01036089">
    <property type="protein sequence ID" value="EJK54267.1"/>
    <property type="molecule type" value="Genomic_DNA"/>
</dbReference>
<proteinExistence type="predicted"/>
<evidence type="ECO:0000313" key="1">
    <source>
        <dbReference type="EMBL" id="EJK54267.1"/>
    </source>
</evidence>
<sequence>MFSIRCSQTGRVLRWDRDTFTDCRPCEAEGMQDEIIELASSLTEPSTFYKDTCNPTDNSGPLPSEWTLSEANEKAKKVCQDALNMARDGYPNLQHAKSLYDEYIEKGLPPGLYDLENQPEAISWGDESVTDDMCTTNEDGALTVVGTAALFADPYGAEL</sequence>
<name>K0S5Y0_THAOC</name>
<evidence type="ECO:0000313" key="2">
    <source>
        <dbReference type="Proteomes" id="UP000266841"/>
    </source>
</evidence>
<gene>
    <name evidence="1" type="ORF">THAOC_26127</name>
</gene>
<dbReference type="AlphaFoldDB" id="K0S5Y0"/>
<organism evidence="1 2">
    <name type="scientific">Thalassiosira oceanica</name>
    <name type="common">Marine diatom</name>
    <dbReference type="NCBI Taxonomy" id="159749"/>
    <lineage>
        <taxon>Eukaryota</taxon>
        <taxon>Sar</taxon>
        <taxon>Stramenopiles</taxon>
        <taxon>Ochrophyta</taxon>
        <taxon>Bacillariophyta</taxon>
        <taxon>Coscinodiscophyceae</taxon>
        <taxon>Thalassiosirophycidae</taxon>
        <taxon>Thalassiosirales</taxon>
        <taxon>Thalassiosiraceae</taxon>
        <taxon>Thalassiosira</taxon>
    </lineage>
</organism>
<accession>K0S5Y0</accession>
<reference evidence="1 2" key="1">
    <citation type="journal article" date="2012" name="Genome Biol.">
        <title>Genome and low-iron response of an oceanic diatom adapted to chronic iron limitation.</title>
        <authorList>
            <person name="Lommer M."/>
            <person name="Specht M."/>
            <person name="Roy A.S."/>
            <person name="Kraemer L."/>
            <person name="Andreson R."/>
            <person name="Gutowska M.A."/>
            <person name="Wolf J."/>
            <person name="Bergner S.V."/>
            <person name="Schilhabel M.B."/>
            <person name="Klostermeier U.C."/>
            <person name="Beiko R.G."/>
            <person name="Rosenstiel P."/>
            <person name="Hippler M."/>
            <person name="Laroche J."/>
        </authorList>
    </citation>
    <scope>NUCLEOTIDE SEQUENCE [LARGE SCALE GENOMIC DNA]</scope>
    <source>
        <strain evidence="1 2">CCMP1005</strain>
    </source>
</reference>
<feature type="non-terminal residue" evidence="1">
    <location>
        <position position="159"/>
    </location>
</feature>
<protein>
    <submittedName>
        <fullName evidence="1">Uncharacterized protein</fullName>
    </submittedName>
</protein>